<dbReference type="EMBL" id="FWXV01000006">
    <property type="protein sequence ID" value="SMD20666.1"/>
    <property type="molecule type" value="Genomic_DNA"/>
</dbReference>
<feature type="signal peptide" evidence="3">
    <location>
        <begin position="1"/>
        <end position="23"/>
    </location>
</feature>
<dbReference type="Gene3D" id="2.150.10.10">
    <property type="entry name" value="Serralysin-like metalloprotease, C-terminal"/>
    <property type="match status" value="1"/>
</dbReference>
<dbReference type="GO" id="GO:0005576">
    <property type="term" value="C:extracellular region"/>
    <property type="evidence" value="ECO:0007669"/>
    <property type="project" value="UniProtKB-SubCell"/>
</dbReference>
<dbReference type="Pfam" id="PF00353">
    <property type="entry name" value="HemolysinCabind"/>
    <property type="match status" value="2"/>
</dbReference>
<keyword evidence="5" id="KW-1185">Reference proteome</keyword>
<feature type="chain" id="PRO_5010984048" evidence="3">
    <location>
        <begin position="24"/>
        <end position="141"/>
    </location>
</feature>
<dbReference type="PANTHER" id="PTHR38340:SF1">
    <property type="entry name" value="S-LAYER PROTEIN"/>
    <property type="match status" value="1"/>
</dbReference>
<dbReference type="PANTHER" id="PTHR38340">
    <property type="entry name" value="S-LAYER PROTEIN"/>
    <property type="match status" value="1"/>
</dbReference>
<dbReference type="PRINTS" id="PR00313">
    <property type="entry name" value="CABNDNGRPT"/>
</dbReference>
<evidence type="ECO:0000313" key="5">
    <source>
        <dbReference type="Proteomes" id="UP000192674"/>
    </source>
</evidence>
<dbReference type="GO" id="GO:0005509">
    <property type="term" value="F:calcium ion binding"/>
    <property type="evidence" value="ECO:0007669"/>
    <property type="project" value="InterPro"/>
</dbReference>
<dbReference type="SUPFAM" id="SSF51120">
    <property type="entry name" value="beta-Roll"/>
    <property type="match status" value="1"/>
</dbReference>
<name>A0A1Y5XWV7_KIBAR</name>
<dbReference type="OrthoDB" id="9805017at2"/>
<gene>
    <name evidence="4" type="ORF">SAMN05661093_06531</name>
</gene>
<dbReference type="InterPro" id="IPR018511">
    <property type="entry name" value="Hemolysin-typ_Ca-bd_CS"/>
</dbReference>
<proteinExistence type="predicted"/>
<dbReference type="InterPro" id="IPR001343">
    <property type="entry name" value="Hemolysn_Ca-bd"/>
</dbReference>
<evidence type="ECO:0000256" key="3">
    <source>
        <dbReference type="SAM" id="SignalP"/>
    </source>
</evidence>
<keyword evidence="3" id="KW-0732">Signal</keyword>
<protein>
    <submittedName>
        <fullName evidence="4">Hemolysin-type calcium-binding repeat-containing protein</fullName>
    </submittedName>
</protein>
<dbReference type="RefSeq" id="WP_051894826.1">
    <property type="nucleotide sequence ID" value="NZ_FWXV01000006.1"/>
</dbReference>
<dbReference type="AlphaFoldDB" id="A0A1Y5XWV7"/>
<sequence>MPAPLTQLLAVVVASSGLFPVTAEPSNPLECTILGTPGADYLRGTPGDDVICGLEGNDVQLGRDGNDVLIGGPGRDILVGGPGNDELFGDDGNDVLLDTEGIGFENGGDGTDHCIGIGGTAFVRCERVITLPYQEWERAAG</sequence>
<comment type="subcellular location">
    <subcellularLocation>
        <location evidence="1">Secreted</location>
    </subcellularLocation>
</comment>
<dbReference type="InterPro" id="IPR050557">
    <property type="entry name" value="RTX_toxin/Mannuronan_C5-epim"/>
</dbReference>
<organism evidence="4 5">
    <name type="scientific">Kibdelosporangium aridum</name>
    <dbReference type="NCBI Taxonomy" id="2030"/>
    <lineage>
        <taxon>Bacteria</taxon>
        <taxon>Bacillati</taxon>
        <taxon>Actinomycetota</taxon>
        <taxon>Actinomycetes</taxon>
        <taxon>Pseudonocardiales</taxon>
        <taxon>Pseudonocardiaceae</taxon>
        <taxon>Kibdelosporangium</taxon>
    </lineage>
</organism>
<accession>A0A1Y5XWV7</accession>
<dbReference type="PROSITE" id="PS00330">
    <property type="entry name" value="HEMOLYSIN_CALCIUM"/>
    <property type="match status" value="1"/>
</dbReference>
<evidence type="ECO:0000313" key="4">
    <source>
        <dbReference type="EMBL" id="SMD20666.1"/>
    </source>
</evidence>
<evidence type="ECO:0000256" key="2">
    <source>
        <dbReference type="ARBA" id="ARBA00022525"/>
    </source>
</evidence>
<keyword evidence="2" id="KW-0964">Secreted</keyword>
<reference evidence="4 5" key="1">
    <citation type="submission" date="2017-04" db="EMBL/GenBank/DDBJ databases">
        <authorList>
            <person name="Afonso C.L."/>
            <person name="Miller P.J."/>
            <person name="Scott M.A."/>
            <person name="Spackman E."/>
            <person name="Goraichik I."/>
            <person name="Dimitrov K.M."/>
            <person name="Suarez D.L."/>
            <person name="Swayne D.E."/>
        </authorList>
    </citation>
    <scope>NUCLEOTIDE SEQUENCE [LARGE SCALE GENOMIC DNA]</scope>
    <source>
        <strain evidence="4 5">DSM 43828</strain>
    </source>
</reference>
<dbReference type="InterPro" id="IPR011049">
    <property type="entry name" value="Serralysin-like_metalloprot_C"/>
</dbReference>
<dbReference type="Proteomes" id="UP000192674">
    <property type="component" value="Unassembled WGS sequence"/>
</dbReference>
<evidence type="ECO:0000256" key="1">
    <source>
        <dbReference type="ARBA" id="ARBA00004613"/>
    </source>
</evidence>